<proteinExistence type="predicted"/>
<sequence length="240" mass="27016">MKLTFNAYVDGFSLYKGSLESRPSFKWLNLLKFCTDRRPDMELGQIYYFTAPVKSRFPGDTGMNRQDAYIRVLRDQGVNVIPGQFRKDVDWLRVATTTRSSVLSPMLPNHLGLTQMALNRISKRAIPDFPRAQVWKFGEKGSDVNLASHLLFDVLKENLKAALVITADSDFVTPIRMATQVGTDVKVVVPKVHDSAKADGLRKVATHLEELHVGWLADSQLPRSYITSKGGNITRPHTWA</sequence>
<dbReference type="AlphaFoldDB" id="A0A060JDX4"/>
<organism evidence="1 2">
    <name type="scientific">Rhodoluna lacicola</name>
    <dbReference type="NCBI Taxonomy" id="529884"/>
    <lineage>
        <taxon>Bacteria</taxon>
        <taxon>Bacillati</taxon>
        <taxon>Actinomycetota</taxon>
        <taxon>Actinomycetes</taxon>
        <taxon>Micrococcales</taxon>
        <taxon>Microbacteriaceae</taxon>
        <taxon>Luna cluster</taxon>
        <taxon>Luna-1 subcluster</taxon>
        <taxon>Rhodoluna</taxon>
    </lineage>
</organism>
<dbReference type="OrthoDB" id="9809421at2"/>
<dbReference type="KEGG" id="rla:Rhola_00012690"/>
<dbReference type="EMBL" id="CP007490">
    <property type="protein sequence ID" value="AIC48061.1"/>
    <property type="molecule type" value="Genomic_DNA"/>
</dbReference>
<dbReference type="HOGENOM" id="CLU_076076_0_1_11"/>
<keyword evidence="2" id="KW-1185">Reference proteome</keyword>
<dbReference type="RefSeq" id="WP_038503221.1">
    <property type="nucleotide sequence ID" value="NZ_CP007490.1"/>
</dbReference>
<dbReference type="STRING" id="529884.Rhola_00012690"/>
<gene>
    <name evidence="1" type="ORF">Rhola_00012690</name>
</gene>
<accession>A0A060JDX4</accession>
<protein>
    <submittedName>
        <fullName evidence="1">Uncharacterized protein</fullName>
    </submittedName>
</protein>
<dbReference type="Proteomes" id="UP000067708">
    <property type="component" value="Chromosome"/>
</dbReference>
<dbReference type="eggNOG" id="COG1432">
    <property type="taxonomic scope" value="Bacteria"/>
</dbReference>
<evidence type="ECO:0000313" key="1">
    <source>
        <dbReference type="EMBL" id="AIC48061.1"/>
    </source>
</evidence>
<dbReference type="Gene3D" id="3.40.50.1010">
    <property type="entry name" value="5'-nuclease"/>
    <property type="match status" value="1"/>
</dbReference>
<reference evidence="1 2" key="1">
    <citation type="journal article" date="2014" name="Int. J. Syst. Evol. Microbiol.">
        <title>Rhodoluna lacicola gen. nov., sp. nov., a planktonic freshwater bacterium with stream-lined genome.</title>
        <authorList>
            <person name="Hahn M."/>
            <person name="Schmidt J."/>
            <person name="Taipale S.J."/>
            <person name="Doolittle W.F."/>
            <person name="Koll U."/>
        </authorList>
    </citation>
    <scope>NUCLEOTIDE SEQUENCE [LARGE SCALE GENOMIC DNA]</scope>
    <source>
        <strain evidence="1 2">MWH-Ta8</strain>
    </source>
</reference>
<name>A0A060JDX4_9MICO</name>
<evidence type="ECO:0000313" key="2">
    <source>
        <dbReference type="Proteomes" id="UP000067708"/>
    </source>
</evidence>